<reference evidence="1" key="1">
    <citation type="journal article" date="2021" name="Proc. Natl. Acad. Sci. U.S.A.">
        <title>A Catalog of Tens of Thousands of Viruses from Human Metagenomes Reveals Hidden Associations with Chronic Diseases.</title>
        <authorList>
            <person name="Tisza M.J."/>
            <person name="Buck C.B."/>
        </authorList>
    </citation>
    <scope>NUCLEOTIDE SEQUENCE</scope>
    <source>
        <strain evidence="1">CtDd04</strain>
    </source>
</reference>
<evidence type="ECO:0000313" key="1">
    <source>
        <dbReference type="EMBL" id="DAF90310.1"/>
    </source>
</evidence>
<proteinExistence type="predicted"/>
<protein>
    <submittedName>
        <fullName evidence="1">Uncharacterized protein</fullName>
    </submittedName>
</protein>
<dbReference type="EMBL" id="BK016025">
    <property type="protein sequence ID" value="DAF90310.1"/>
    <property type="molecule type" value="Genomic_DNA"/>
</dbReference>
<name>A0A8S5U7F0_9CAUD</name>
<organism evidence="1">
    <name type="scientific">Podoviridae sp. ctDd04</name>
    <dbReference type="NCBI Taxonomy" id="2825232"/>
    <lineage>
        <taxon>Viruses</taxon>
        <taxon>Duplodnaviria</taxon>
        <taxon>Heunggongvirae</taxon>
        <taxon>Uroviricota</taxon>
        <taxon>Caudoviricetes</taxon>
    </lineage>
</organism>
<accession>A0A8S5U7F0</accession>
<sequence length="76" mass="9038">MKRSKTQLNAIYKYYAKKRADAVTEFMDCNGLWGEFKISGYKRPTMFLKWVKGIAVYPDGTFEQCDDWIAPRFRKE</sequence>